<organism evidence="2">
    <name type="scientific">viral metagenome</name>
    <dbReference type="NCBI Taxonomy" id="1070528"/>
    <lineage>
        <taxon>unclassified sequences</taxon>
        <taxon>metagenomes</taxon>
        <taxon>organismal metagenomes</taxon>
    </lineage>
</organism>
<name>A0A6C0F5C9_9ZZZZ</name>
<dbReference type="Pfam" id="PF00534">
    <property type="entry name" value="Glycos_transf_1"/>
    <property type="match status" value="1"/>
</dbReference>
<reference evidence="2" key="1">
    <citation type="journal article" date="2020" name="Nature">
        <title>Giant virus diversity and host interactions through global metagenomics.</title>
        <authorList>
            <person name="Schulz F."/>
            <person name="Roux S."/>
            <person name="Paez-Espino D."/>
            <person name="Jungbluth S."/>
            <person name="Walsh D.A."/>
            <person name="Denef V.J."/>
            <person name="McMahon K.D."/>
            <person name="Konstantinidis K.T."/>
            <person name="Eloe-Fadrosh E.A."/>
            <person name="Kyrpides N.C."/>
            <person name="Woyke T."/>
        </authorList>
    </citation>
    <scope>NUCLEOTIDE SEQUENCE</scope>
    <source>
        <strain evidence="2">GVMAG-S-ERX555967-131</strain>
    </source>
</reference>
<dbReference type="EMBL" id="MN738789">
    <property type="protein sequence ID" value="QHT37007.1"/>
    <property type="molecule type" value="Genomic_DNA"/>
</dbReference>
<dbReference type="GO" id="GO:0016757">
    <property type="term" value="F:glycosyltransferase activity"/>
    <property type="evidence" value="ECO:0007669"/>
    <property type="project" value="InterPro"/>
</dbReference>
<proteinExistence type="predicted"/>
<dbReference type="Gene3D" id="3.40.50.2000">
    <property type="entry name" value="Glycogen Phosphorylase B"/>
    <property type="match status" value="1"/>
</dbReference>
<feature type="domain" description="Glycosyl transferase family 1" evidence="1">
    <location>
        <begin position="173"/>
        <end position="245"/>
    </location>
</feature>
<protein>
    <recommendedName>
        <fullName evidence="1">Glycosyl transferase family 1 domain-containing protein</fullName>
    </recommendedName>
</protein>
<dbReference type="InterPro" id="IPR001296">
    <property type="entry name" value="Glyco_trans_1"/>
</dbReference>
<accession>A0A6C0F5C9</accession>
<dbReference type="SUPFAM" id="SSF53756">
    <property type="entry name" value="UDP-Glycosyltransferase/glycogen phosphorylase"/>
    <property type="match status" value="1"/>
</dbReference>
<sequence>MNNHINIIFSKSNGLTHDANVFASIFMKHKYIVHFNANLEMHFDIIVFLEHILENYLEKYTCCMFVPNVEWLTNSDTHLLYHNHLHTILCKTHHSFEIMSKLIHSKSVYCGMTSLLHTIENKKYQKRFEFLHVKGTSMYKNTQILIDAWLKHPEWPILHIVCRSVIDLHKPIFINNIILYQYELSNEELYKLQNTCMVHICPSYCEGFGHYINEGRLMSSLIITTNAPPMNELVKHNSGLLINPIKSEKVQLFGNGYIIGIKEIEDIMYKLLNMNFRDIDSMRKKAFDDYINDTKNFEKTLLNIINEIEKIYI</sequence>
<evidence type="ECO:0000259" key="1">
    <source>
        <dbReference type="Pfam" id="PF00534"/>
    </source>
</evidence>
<dbReference type="AlphaFoldDB" id="A0A6C0F5C9"/>
<evidence type="ECO:0000313" key="2">
    <source>
        <dbReference type="EMBL" id="QHT37007.1"/>
    </source>
</evidence>